<reference evidence="2" key="1">
    <citation type="submission" date="2011-02" db="EMBL/GenBank/DDBJ databases">
        <authorList>
            <person name="Aslett M."/>
        </authorList>
    </citation>
    <scope>NUCLEOTIDE SEQUENCE</scope>
    <source>
        <strain evidence="2">Liverpool</strain>
    </source>
</reference>
<feature type="compositionally biased region" description="Low complexity" evidence="1">
    <location>
        <begin position="338"/>
        <end position="349"/>
    </location>
</feature>
<dbReference type="AlphaFoldDB" id="F0VM38"/>
<accession>F0VM38</accession>
<reference evidence="4" key="3">
    <citation type="journal article" date="2012" name="PLoS Pathog.">
        <title>Comparative genomics of the apicomplexan parasites Toxoplasma gondii and Neospora caninum: Coccidia differing in host range and transmission strategy.</title>
        <authorList>
            <person name="Reid A.J."/>
            <person name="Vermont S.J."/>
            <person name="Cotton J.A."/>
            <person name="Harris D."/>
            <person name="Hill-Cawthorne G.A."/>
            <person name="Konen-Waisman S."/>
            <person name="Latham S.M."/>
            <person name="Mourier T."/>
            <person name="Norton R."/>
            <person name="Quail M.A."/>
            <person name="Sanders M."/>
            <person name="Shanmugam D."/>
            <person name="Sohal A."/>
            <person name="Wasmuth J.D."/>
            <person name="Brunk B."/>
            <person name="Grigg M.E."/>
            <person name="Howard J.C."/>
            <person name="Parkinson J."/>
            <person name="Roos D.S."/>
            <person name="Trees A.J."/>
            <person name="Berriman M."/>
            <person name="Pain A."/>
            <person name="Wastling J.M."/>
        </authorList>
    </citation>
    <scope>NUCLEOTIDE SEQUENCE [LARGE SCALE GENOMIC DNA]</scope>
    <source>
        <strain evidence="4">Liverpool</strain>
    </source>
</reference>
<dbReference type="RefSeq" id="XP_003884347.1">
    <property type="nucleotide sequence ID" value="XM_003884298.1"/>
</dbReference>
<feature type="compositionally biased region" description="Low complexity" evidence="1">
    <location>
        <begin position="206"/>
        <end position="240"/>
    </location>
</feature>
<feature type="compositionally biased region" description="Polar residues" evidence="1">
    <location>
        <begin position="164"/>
        <end position="202"/>
    </location>
</feature>
<sequence length="770" mass="78038">MASCASKTRLRKRPEDTCVSDVDSDPPPKKASVYDSSSLVSNADKKTSHASSSGARRLNDHPRGTGEGAVDEAPVYVHRILGSRRGYDKTRPPPASSSCESEGRIRAEAGGETRRSSRVGQVLELLSASGNGEQAASPGETTAPSSPHSIRVTASIDVAEQKGTVASNLSGKDSESESPQGESACSSCLNHRTSACSVSGHSPRQRSPAVRPGAAPSAVRPASRAPSSSIGSSPSASLARPPDGAKSLRQSLQAEDSSPTANAGRSCSSSASSSLDAAVVASPALSSAGAGPASESSSTPSSRSPSLPPSSPEGPELPSWIKQLNSPMLPSILSAVPRAAAARTRLTTAPGDSEDRSAPPPEETPQELETVEPCYRARTAPVDPPPPFPFPLSVTPSGSRGRSAASQFALPARSKAAPSANGASSSEHAEKRKSSQASDLPSHASVASTGVARGRTAQPAGAGPAKGEKSGVAARHEGVSAAREEGAAFSSQTLKRLGEDRGAAAVAGGAAQAGSSGTAGARVVASRGSSSASPGTQSSGGHARGDGVSGASSQGSSDDAPTSPRAGCGTGASQTAETVSFSSPRSASLHPSPLPRALPRRGGTVGVGTLSVQRGGIGGVPALSEHPSFSLEKQLQGAEDRRAYLRRLLRGGAPGRPEWPLPVETKTLLEAAGVTAGRFQPDRWFGWGIEPFPSARVLEWKLARVLGRPVLDAAARGDATVWGVLCLSLGAILLGADVAELRAGFQRQGLPVPDPLVEGRAWLRGAEGGK</sequence>
<dbReference type="Proteomes" id="UP000007494">
    <property type="component" value="Chromosome X"/>
</dbReference>
<dbReference type="GeneID" id="13442247"/>
<feature type="compositionally biased region" description="Basic and acidic residues" evidence="1">
    <location>
        <begin position="101"/>
        <end position="115"/>
    </location>
</feature>
<feature type="compositionally biased region" description="Polar residues" evidence="1">
    <location>
        <begin position="128"/>
        <end position="148"/>
    </location>
</feature>
<dbReference type="eggNOG" id="ENOG502QYPS">
    <property type="taxonomic scope" value="Eukaryota"/>
</dbReference>
<proteinExistence type="predicted"/>
<feature type="compositionally biased region" description="Polar residues" evidence="1">
    <location>
        <begin position="571"/>
        <end position="586"/>
    </location>
</feature>
<dbReference type="OrthoDB" id="331963at2759"/>
<feature type="compositionally biased region" description="Low complexity" evidence="1">
    <location>
        <begin position="549"/>
        <end position="559"/>
    </location>
</feature>
<reference evidence="2" key="2">
    <citation type="submission" date="2011-03" db="EMBL/GenBank/DDBJ databases">
        <title>Comparative genomics and transcriptomics of Neospora caninum and Toxoplasma gondii.</title>
        <authorList>
            <person name="Reid A.J."/>
            <person name="Sohal A."/>
            <person name="Harris D."/>
            <person name="Quail M."/>
            <person name="Sanders M."/>
            <person name="Berriman M."/>
            <person name="Wastling J.M."/>
            <person name="Pain A."/>
        </authorList>
    </citation>
    <scope>NUCLEOTIDE SEQUENCE</scope>
    <source>
        <strain evidence="2">Liverpool</strain>
    </source>
</reference>
<feature type="region of interest" description="Disordered" evidence="1">
    <location>
        <begin position="338"/>
        <end position="609"/>
    </location>
</feature>
<feature type="region of interest" description="Disordered" evidence="1">
    <location>
        <begin position="1"/>
        <end position="323"/>
    </location>
</feature>
<feature type="compositionally biased region" description="Basic and acidic residues" evidence="1">
    <location>
        <begin position="466"/>
        <end position="486"/>
    </location>
</feature>
<dbReference type="EMBL" id="FR823391">
    <property type="protein sequence ID" value="CBZ54316.1"/>
    <property type="molecule type" value="Genomic_DNA"/>
</dbReference>
<feature type="compositionally biased region" description="Low complexity" evidence="1">
    <location>
        <begin position="263"/>
        <end position="305"/>
    </location>
</feature>
<organism evidence="2 4">
    <name type="scientific">Neospora caninum (strain Liverpool)</name>
    <dbReference type="NCBI Taxonomy" id="572307"/>
    <lineage>
        <taxon>Eukaryota</taxon>
        <taxon>Sar</taxon>
        <taxon>Alveolata</taxon>
        <taxon>Apicomplexa</taxon>
        <taxon>Conoidasida</taxon>
        <taxon>Coccidia</taxon>
        <taxon>Eucoccidiorida</taxon>
        <taxon>Eimeriorina</taxon>
        <taxon>Sarcocystidae</taxon>
        <taxon>Neospora</taxon>
    </lineage>
</organism>
<dbReference type="EMBL" id="LN714485">
    <property type="protein sequence ID" value="CEL69022.1"/>
    <property type="molecule type" value="Genomic_DNA"/>
</dbReference>
<dbReference type="VEuPathDB" id="ToxoDB:NCLIV_047470"/>
<keyword evidence="4" id="KW-1185">Reference proteome</keyword>
<reference evidence="3" key="4">
    <citation type="journal article" date="2015" name="PLoS ONE">
        <title>Comprehensive Evaluation of Toxoplasma gondii VEG and Neospora caninum LIV Genomes with Tachyzoite Stage Transcriptome and Proteome Defines Novel Transcript Features.</title>
        <authorList>
            <person name="Ramaprasad A."/>
            <person name="Mourier T."/>
            <person name="Naeem R."/>
            <person name="Malas T.B."/>
            <person name="Moussa E."/>
            <person name="Panigrahi A."/>
            <person name="Vermont S.J."/>
            <person name="Otto T.D."/>
            <person name="Wastling J."/>
            <person name="Pain A."/>
        </authorList>
    </citation>
    <scope>NUCLEOTIDE SEQUENCE</scope>
    <source>
        <strain evidence="3">Liverpool</strain>
    </source>
</reference>
<evidence type="ECO:0000313" key="4">
    <source>
        <dbReference type="Proteomes" id="UP000007494"/>
    </source>
</evidence>
<gene>
    <name evidence="3" type="ORF">BN1204_047470</name>
    <name evidence="2" type="ORF">NCLIV_047470</name>
</gene>
<evidence type="ECO:0000256" key="1">
    <source>
        <dbReference type="SAM" id="MobiDB-lite"/>
    </source>
</evidence>
<feature type="compositionally biased region" description="Polar residues" evidence="1">
    <location>
        <begin position="248"/>
        <end position="261"/>
    </location>
</feature>
<feature type="compositionally biased region" description="Polar residues" evidence="1">
    <location>
        <begin position="394"/>
        <end position="406"/>
    </location>
</feature>
<feature type="compositionally biased region" description="Low complexity" evidence="1">
    <location>
        <begin position="503"/>
        <end position="541"/>
    </location>
</feature>
<name>F0VM38_NEOCL</name>
<evidence type="ECO:0000313" key="3">
    <source>
        <dbReference type="EMBL" id="CEL69022.1"/>
    </source>
</evidence>
<dbReference type="OMA" id="WGIEPFP"/>
<evidence type="ECO:0000313" key="2">
    <source>
        <dbReference type="EMBL" id="CBZ54316.1"/>
    </source>
</evidence>
<protein>
    <submittedName>
        <fullName evidence="2">Uncharacterized protein</fullName>
    </submittedName>
</protein>
<dbReference type="InParanoid" id="F0VM38"/>